<protein>
    <submittedName>
        <fullName evidence="2">Helix-turn-helix domain-containing protein</fullName>
    </submittedName>
</protein>
<evidence type="ECO:0000313" key="2">
    <source>
        <dbReference type="EMBL" id="HJG85415.1"/>
    </source>
</evidence>
<dbReference type="CDD" id="cd00093">
    <property type="entry name" value="HTH_XRE"/>
    <property type="match status" value="1"/>
</dbReference>
<dbReference type="SMART" id="SM00530">
    <property type="entry name" value="HTH_XRE"/>
    <property type="match status" value="1"/>
</dbReference>
<reference evidence="2" key="1">
    <citation type="journal article" date="2021" name="PeerJ">
        <title>Extensive microbial diversity within the chicken gut microbiome revealed by metagenomics and culture.</title>
        <authorList>
            <person name="Gilroy R."/>
            <person name="Ravi A."/>
            <person name="Getino M."/>
            <person name="Pursley I."/>
            <person name="Horton D.L."/>
            <person name="Alikhan N.F."/>
            <person name="Baker D."/>
            <person name="Gharbi K."/>
            <person name="Hall N."/>
            <person name="Watson M."/>
            <person name="Adriaenssens E.M."/>
            <person name="Foster-Nyarko E."/>
            <person name="Jarju S."/>
            <person name="Secka A."/>
            <person name="Antonio M."/>
            <person name="Oren A."/>
            <person name="Chaudhuri R.R."/>
            <person name="La Ragione R."/>
            <person name="Hildebrand F."/>
            <person name="Pallen M.J."/>
        </authorList>
    </citation>
    <scope>NUCLEOTIDE SEQUENCE</scope>
    <source>
        <strain evidence="2">CHK179-5677</strain>
    </source>
</reference>
<dbReference type="Proteomes" id="UP000760668">
    <property type="component" value="Unassembled WGS sequence"/>
</dbReference>
<organism evidence="2 3">
    <name type="scientific">Pseudoflavonifractor capillosus</name>
    <dbReference type="NCBI Taxonomy" id="106588"/>
    <lineage>
        <taxon>Bacteria</taxon>
        <taxon>Bacillati</taxon>
        <taxon>Bacillota</taxon>
        <taxon>Clostridia</taxon>
        <taxon>Eubacteriales</taxon>
        <taxon>Oscillospiraceae</taxon>
        <taxon>Pseudoflavonifractor</taxon>
    </lineage>
</organism>
<proteinExistence type="predicted"/>
<dbReference type="InterPro" id="IPR001387">
    <property type="entry name" value="Cro/C1-type_HTH"/>
</dbReference>
<dbReference type="EMBL" id="DYUC01000001">
    <property type="protein sequence ID" value="HJG85415.1"/>
    <property type="molecule type" value="Genomic_DNA"/>
</dbReference>
<name>A0A921SR20_9FIRM</name>
<comment type="caution">
    <text evidence="2">The sequence shown here is derived from an EMBL/GenBank/DDBJ whole genome shotgun (WGS) entry which is preliminary data.</text>
</comment>
<evidence type="ECO:0000313" key="3">
    <source>
        <dbReference type="Proteomes" id="UP000760668"/>
    </source>
</evidence>
<evidence type="ECO:0000259" key="1">
    <source>
        <dbReference type="PROSITE" id="PS50943"/>
    </source>
</evidence>
<dbReference type="AlphaFoldDB" id="A0A921SR20"/>
<dbReference type="PROSITE" id="PS50943">
    <property type="entry name" value="HTH_CROC1"/>
    <property type="match status" value="1"/>
</dbReference>
<dbReference type="GO" id="GO:0003677">
    <property type="term" value="F:DNA binding"/>
    <property type="evidence" value="ECO:0007669"/>
    <property type="project" value="InterPro"/>
</dbReference>
<sequence length="81" mass="9424">MKKFLFHGKKNICGDRIRMARLEKRLSQTDLARLLQLQGVPAERDIISRMEMGDRLVTDYEVVTIAEVLDVPVLWLLGKER</sequence>
<dbReference type="SUPFAM" id="SSF47413">
    <property type="entry name" value="lambda repressor-like DNA-binding domains"/>
    <property type="match status" value="1"/>
</dbReference>
<dbReference type="Gene3D" id="1.10.260.40">
    <property type="entry name" value="lambda repressor-like DNA-binding domains"/>
    <property type="match status" value="1"/>
</dbReference>
<feature type="domain" description="HTH cro/C1-type" evidence="1">
    <location>
        <begin position="17"/>
        <end position="76"/>
    </location>
</feature>
<dbReference type="RefSeq" id="WP_117507578.1">
    <property type="nucleotide sequence ID" value="NZ_DYUC01000001.1"/>
</dbReference>
<accession>A0A921SR20</accession>
<gene>
    <name evidence="2" type="ORF">K8V01_00055</name>
</gene>
<reference evidence="2" key="2">
    <citation type="submission" date="2021-09" db="EMBL/GenBank/DDBJ databases">
        <authorList>
            <person name="Gilroy R."/>
        </authorList>
    </citation>
    <scope>NUCLEOTIDE SEQUENCE</scope>
    <source>
        <strain evidence="2">CHK179-5677</strain>
    </source>
</reference>
<dbReference type="InterPro" id="IPR010982">
    <property type="entry name" value="Lambda_DNA-bd_dom_sf"/>
</dbReference>